<dbReference type="AlphaFoldDB" id="A0A845ABP9"/>
<keyword evidence="2" id="KW-1185">Reference proteome</keyword>
<accession>A0A845ABP9</accession>
<reference evidence="1 2" key="1">
    <citation type="submission" date="2019-12" db="EMBL/GenBank/DDBJ databases">
        <title>Genomic-based taxomic classification of the family Erythrobacteraceae.</title>
        <authorList>
            <person name="Xu L."/>
        </authorList>
    </citation>
    <scope>NUCLEOTIDE SEQUENCE [LARGE SCALE GENOMIC DNA]</scope>
    <source>
        <strain evidence="1 2">KEMB 9005-328</strain>
    </source>
</reference>
<name>A0A845ABP9_9SPHN</name>
<dbReference type="Proteomes" id="UP000439780">
    <property type="component" value="Unassembled WGS sequence"/>
</dbReference>
<evidence type="ECO:0000313" key="2">
    <source>
        <dbReference type="Proteomes" id="UP000439780"/>
    </source>
</evidence>
<evidence type="ECO:0000313" key="1">
    <source>
        <dbReference type="EMBL" id="MXP27670.1"/>
    </source>
</evidence>
<comment type="caution">
    <text evidence="1">The sequence shown here is derived from an EMBL/GenBank/DDBJ whole genome shotgun (WGS) entry which is preliminary data.</text>
</comment>
<sequence length="236" mass="26805">MLEAMELAGVEPPPSVTIIDDDPEDREDLMDLLRDHGIEPRPVNDRYGQDIDRLVADILAIGSSFVICDYRLQPKNFASFSGSKVVRRLGMSKQPAMLLTMYQSNNRLELRQERADMPVVVSRRDFEVERLGDYAEICRREFSDNPIDQRRPHRSLIAIRDIRNNHGPTELDVVIPNWRPDESIILPELCLAPGVTTGLEVGDYLLGDVNVGAEDEDDLFFRNVNEVIKACEISDL</sequence>
<organism evidence="1 2">
    <name type="scientific">Qipengyuania algicida</name>
    <dbReference type="NCBI Taxonomy" id="1836209"/>
    <lineage>
        <taxon>Bacteria</taxon>
        <taxon>Pseudomonadati</taxon>
        <taxon>Pseudomonadota</taxon>
        <taxon>Alphaproteobacteria</taxon>
        <taxon>Sphingomonadales</taxon>
        <taxon>Erythrobacteraceae</taxon>
        <taxon>Qipengyuania</taxon>
    </lineage>
</organism>
<dbReference type="EMBL" id="WTYA01000001">
    <property type="protein sequence ID" value="MXP27670.1"/>
    <property type="molecule type" value="Genomic_DNA"/>
</dbReference>
<dbReference type="RefSeq" id="WP_160751939.1">
    <property type="nucleotide sequence ID" value="NZ_WTYA01000001.1"/>
</dbReference>
<dbReference type="OrthoDB" id="8478763at2"/>
<protein>
    <recommendedName>
        <fullName evidence="3">Response regulatory domain-containing protein</fullName>
    </recommendedName>
</protein>
<evidence type="ECO:0008006" key="3">
    <source>
        <dbReference type="Google" id="ProtNLM"/>
    </source>
</evidence>
<proteinExistence type="predicted"/>
<gene>
    <name evidence="1" type="ORF">GRI58_02390</name>
</gene>